<evidence type="ECO:0000259" key="17">
    <source>
        <dbReference type="PROSITE" id="PS50885"/>
    </source>
</evidence>
<feature type="domain" description="Histidine kinase" evidence="16">
    <location>
        <begin position="385"/>
        <end position="604"/>
    </location>
</feature>
<dbReference type="InterPro" id="IPR000014">
    <property type="entry name" value="PAS"/>
</dbReference>
<dbReference type="Gene3D" id="1.10.287.130">
    <property type="match status" value="1"/>
</dbReference>
<evidence type="ECO:0000256" key="14">
    <source>
        <dbReference type="SAM" id="Coils"/>
    </source>
</evidence>
<dbReference type="PROSITE" id="PS50109">
    <property type="entry name" value="HIS_KIN"/>
    <property type="match status" value="1"/>
</dbReference>
<evidence type="ECO:0000256" key="4">
    <source>
        <dbReference type="ARBA" id="ARBA00022475"/>
    </source>
</evidence>
<dbReference type="OrthoDB" id="9813151at2"/>
<proteinExistence type="predicted"/>
<comment type="caution">
    <text evidence="18">The sequence shown here is derived from an EMBL/GenBank/DDBJ whole genome shotgun (WGS) entry which is preliminary data.</text>
</comment>
<dbReference type="InterPro" id="IPR004358">
    <property type="entry name" value="Sig_transdc_His_kin-like_C"/>
</dbReference>
<keyword evidence="11 15" id="KW-1133">Transmembrane helix</keyword>
<keyword evidence="8" id="KW-0547">Nucleotide-binding</keyword>
<dbReference type="GO" id="GO:0005524">
    <property type="term" value="F:ATP binding"/>
    <property type="evidence" value="ECO:0007669"/>
    <property type="project" value="UniProtKB-KW"/>
</dbReference>
<dbReference type="PANTHER" id="PTHR45453">
    <property type="entry name" value="PHOSPHATE REGULON SENSOR PROTEIN PHOR"/>
    <property type="match status" value="1"/>
</dbReference>
<dbReference type="SUPFAM" id="SSF103190">
    <property type="entry name" value="Sensory domain-like"/>
    <property type="match status" value="1"/>
</dbReference>
<keyword evidence="4" id="KW-1003">Cell membrane</keyword>
<gene>
    <name evidence="18" type="ORF">CLV97_103120</name>
</gene>
<evidence type="ECO:0000256" key="12">
    <source>
        <dbReference type="ARBA" id="ARBA00023012"/>
    </source>
</evidence>
<keyword evidence="10" id="KW-0067">ATP-binding</keyword>
<dbReference type="CDD" id="cd18773">
    <property type="entry name" value="PDC1_HK_sensor"/>
    <property type="match status" value="1"/>
</dbReference>
<dbReference type="InterPro" id="IPR036097">
    <property type="entry name" value="HisK_dim/P_sf"/>
</dbReference>
<feature type="coiled-coil region" evidence="14">
    <location>
        <begin position="245"/>
        <end position="279"/>
    </location>
</feature>
<dbReference type="SUPFAM" id="SSF55874">
    <property type="entry name" value="ATPase domain of HSP90 chaperone/DNA topoisomerase II/histidine kinase"/>
    <property type="match status" value="1"/>
</dbReference>
<protein>
    <recommendedName>
        <fullName evidence="3">histidine kinase</fullName>
        <ecNumber evidence="3">2.7.13.3</ecNumber>
    </recommendedName>
</protein>
<dbReference type="FunFam" id="1.10.287.130:FF:000001">
    <property type="entry name" value="Two-component sensor histidine kinase"/>
    <property type="match status" value="1"/>
</dbReference>
<dbReference type="Pfam" id="PF13188">
    <property type="entry name" value="PAS_8"/>
    <property type="match status" value="1"/>
</dbReference>
<name>A0A2T0LI49_9BACL</name>
<keyword evidence="7 15" id="KW-0812">Transmembrane</keyword>
<evidence type="ECO:0000256" key="11">
    <source>
        <dbReference type="ARBA" id="ARBA00022989"/>
    </source>
</evidence>
<dbReference type="PANTHER" id="PTHR45453:SF1">
    <property type="entry name" value="PHOSPHATE REGULON SENSOR PROTEIN PHOR"/>
    <property type="match status" value="1"/>
</dbReference>
<evidence type="ECO:0000256" key="15">
    <source>
        <dbReference type="SAM" id="Phobius"/>
    </source>
</evidence>
<dbReference type="InterPro" id="IPR050351">
    <property type="entry name" value="BphY/WalK/GraS-like"/>
</dbReference>
<keyword evidence="9 18" id="KW-0418">Kinase</keyword>
<dbReference type="InterPro" id="IPR036890">
    <property type="entry name" value="HATPase_C_sf"/>
</dbReference>
<dbReference type="InterPro" id="IPR003660">
    <property type="entry name" value="HAMP_dom"/>
</dbReference>
<evidence type="ECO:0000256" key="5">
    <source>
        <dbReference type="ARBA" id="ARBA00022553"/>
    </source>
</evidence>
<dbReference type="FunFam" id="3.30.565.10:FF:000006">
    <property type="entry name" value="Sensor histidine kinase WalK"/>
    <property type="match status" value="1"/>
</dbReference>
<evidence type="ECO:0000313" key="19">
    <source>
        <dbReference type="Proteomes" id="UP000237797"/>
    </source>
</evidence>
<dbReference type="GO" id="GO:0000155">
    <property type="term" value="F:phosphorelay sensor kinase activity"/>
    <property type="evidence" value="ECO:0007669"/>
    <property type="project" value="InterPro"/>
</dbReference>
<evidence type="ECO:0000256" key="3">
    <source>
        <dbReference type="ARBA" id="ARBA00012438"/>
    </source>
</evidence>
<evidence type="ECO:0000256" key="8">
    <source>
        <dbReference type="ARBA" id="ARBA00022741"/>
    </source>
</evidence>
<evidence type="ECO:0000256" key="10">
    <source>
        <dbReference type="ARBA" id="ARBA00022840"/>
    </source>
</evidence>
<dbReference type="Gene3D" id="3.30.565.10">
    <property type="entry name" value="Histidine kinase-like ATPase, C-terminal domain"/>
    <property type="match status" value="1"/>
</dbReference>
<evidence type="ECO:0000256" key="13">
    <source>
        <dbReference type="ARBA" id="ARBA00023136"/>
    </source>
</evidence>
<dbReference type="CDD" id="cd16922">
    <property type="entry name" value="HATPase_EvgS-ArcB-TorS-like"/>
    <property type="match status" value="1"/>
</dbReference>
<evidence type="ECO:0000313" key="18">
    <source>
        <dbReference type="EMBL" id="PRX42105.1"/>
    </source>
</evidence>
<evidence type="ECO:0000256" key="1">
    <source>
        <dbReference type="ARBA" id="ARBA00000085"/>
    </source>
</evidence>
<organism evidence="18 19">
    <name type="scientific">Planifilum fimeticola</name>
    <dbReference type="NCBI Taxonomy" id="201975"/>
    <lineage>
        <taxon>Bacteria</taxon>
        <taxon>Bacillati</taxon>
        <taxon>Bacillota</taxon>
        <taxon>Bacilli</taxon>
        <taxon>Bacillales</taxon>
        <taxon>Thermoactinomycetaceae</taxon>
        <taxon>Planifilum</taxon>
    </lineage>
</organism>
<dbReference type="GO" id="GO:0004721">
    <property type="term" value="F:phosphoprotein phosphatase activity"/>
    <property type="evidence" value="ECO:0007669"/>
    <property type="project" value="TreeGrafter"/>
</dbReference>
<dbReference type="SMART" id="SM00304">
    <property type="entry name" value="HAMP"/>
    <property type="match status" value="1"/>
</dbReference>
<sequence>MLNRRVRELLNSIQWKLMVIYFSLILIAIQLIGVYFFDWLGNYYEQDFDEKLEKQAALLASSSLAEILDQKPADRSERSKEIENLVQQLFILDKGTDTVQVVDSDGIVLSTSSTKNRNVIGQKNVRVTHALQSFTTDKQFRVDPATGYRMKLLIRPIKDDDGQAVGAVYIEASMEEMYATIRRISKNLIRITLLALGLTALLGVVLARTIANPVKEITRQATAMAEGDFDRQVDVKSGDEIGRLAAAFNHLAERLREALSQNEEEKEKLESVLANMSDGVLATDGKGRVIVRNRRAEEILDREISLGEPLEEVLPLPDPLPLPLAEETQTHLEQNAENKEEHSVIRITFTPIKRHGHEMVGLIAVLKDVTEEAKLDRQRKEFVANVSHELRTPLTTIKSYLESLEDGAIGDPELASRFLRVTLQEAERMNRLINDLLLLSRLDAKETRFHKQAVDLKEMLEEVADRFSVPCEKKGIRIGLQVAGPLPRVYVDRDQIDQVLDNLVSNAVKFTPEGGSITIRARRQRDGMAEVSVSDTGIGIPKKDLGRIFERFYRVDKARSRQMGGTGLGLSIAREIVLAHGGDIGIESEYRRGTTVTFTLPPCEPEVIR</sequence>
<dbReference type="SMART" id="SM00091">
    <property type="entry name" value="PAS"/>
    <property type="match status" value="1"/>
</dbReference>
<dbReference type="SMART" id="SM00387">
    <property type="entry name" value="HATPase_c"/>
    <property type="match status" value="1"/>
</dbReference>
<comment type="catalytic activity">
    <reaction evidence="1">
        <text>ATP + protein L-histidine = ADP + protein N-phospho-L-histidine.</text>
        <dbReference type="EC" id="2.7.13.3"/>
    </reaction>
</comment>
<evidence type="ECO:0000256" key="7">
    <source>
        <dbReference type="ARBA" id="ARBA00022692"/>
    </source>
</evidence>
<keyword evidence="13 15" id="KW-0472">Membrane</keyword>
<dbReference type="SUPFAM" id="SSF158472">
    <property type="entry name" value="HAMP domain-like"/>
    <property type="match status" value="1"/>
</dbReference>
<dbReference type="CDD" id="cd06225">
    <property type="entry name" value="HAMP"/>
    <property type="match status" value="1"/>
</dbReference>
<dbReference type="SUPFAM" id="SSF47384">
    <property type="entry name" value="Homodimeric domain of signal transducing histidine kinase"/>
    <property type="match status" value="1"/>
</dbReference>
<dbReference type="InterPro" id="IPR003594">
    <property type="entry name" value="HATPase_dom"/>
</dbReference>
<feature type="transmembrane region" description="Helical" evidence="15">
    <location>
        <begin position="20"/>
        <end position="41"/>
    </location>
</feature>
<dbReference type="Pfam" id="PF02518">
    <property type="entry name" value="HATPase_c"/>
    <property type="match status" value="1"/>
</dbReference>
<accession>A0A2T0LI49</accession>
<comment type="subcellular location">
    <subcellularLocation>
        <location evidence="2">Cell membrane</location>
        <topology evidence="2">Multi-pass membrane protein</topology>
    </subcellularLocation>
</comment>
<dbReference type="EC" id="2.7.13.3" evidence="3"/>
<evidence type="ECO:0000256" key="6">
    <source>
        <dbReference type="ARBA" id="ARBA00022679"/>
    </source>
</evidence>
<dbReference type="AlphaFoldDB" id="A0A2T0LI49"/>
<dbReference type="EMBL" id="PVNE01000003">
    <property type="protein sequence ID" value="PRX42105.1"/>
    <property type="molecule type" value="Genomic_DNA"/>
</dbReference>
<dbReference type="Gene3D" id="3.30.450.20">
    <property type="entry name" value="PAS domain"/>
    <property type="match status" value="2"/>
</dbReference>
<dbReference type="PRINTS" id="PR00344">
    <property type="entry name" value="BCTRLSENSOR"/>
</dbReference>
<feature type="domain" description="HAMP" evidence="17">
    <location>
        <begin position="208"/>
        <end position="260"/>
    </location>
</feature>
<dbReference type="Pfam" id="PF23846">
    <property type="entry name" value="Cache_WalK"/>
    <property type="match status" value="1"/>
</dbReference>
<keyword evidence="19" id="KW-1185">Reference proteome</keyword>
<dbReference type="Pfam" id="PF00672">
    <property type="entry name" value="HAMP"/>
    <property type="match status" value="1"/>
</dbReference>
<dbReference type="Proteomes" id="UP000237797">
    <property type="component" value="Unassembled WGS sequence"/>
</dbReference>
<dbReference type="PROSITE" id="PS50885">
    <property type="entry name" value="HAMP"/>
    <property type="match status" value="1"/>
</dbReference>
<dbReference type="SUPFAM" id="SSF55785">
    <property type="entry name" value="PYP-like sensor domain (PAS domain)"/>
    <property type="match status" value="1"/>
</dbReference>
<dbReference type="InterPro" id="IPR003661">
    <property type="entry name" value="HisK_dim/P_dom"/>
</dbReference>
<dbReference type="InterPro" id="IPR035965">
    <property type="entry name" value="PAS-like_dom_sf"/>
</dbReference>
<evidence type="ECO:0000256" key="9">
    <source>
        <dbReference type="ARBA" id="ARBA00022777"/>
    </source>
</evidence>
<keyword evidence="5" id="KW-0597">Phosphoprotein</keyword>
<dbReference type="Gene3D" id="1.10.8.500">
    <property type="entry name" value="HAMP domain in histidine kinase"/>
    <property type="match status" value="1"/>
</dbReference>
<dbReference type="Pfam" id="PF00512">
    <property type="entry name" value="HisKA"/>
    <property type="match status" value="1"/>
</dbReference>
<dbReference type="InterPro" id="IPR029151">
    <property type="entry name" value="Sensor-like_sf"/>
</dbReference>
<keyword evidence="12" id="KW-0902">Two-component regulatory system</keyword>
<dbReference type="InterPro" id="IPR005467">
    <property type="entry name" value="His_kinase_dom"/>
</dbReference>
<keyword evidence="6" id="KW-0808">Transferase</keyword>
<dbReference type="SMART" id="SM00388">
    <property type="entry name" value="HisKA"/>
    <property type="match status" value="1"/>
</dbReference>
<keyword evidence="14" id="KW-0175">Coiled coil</keyword>
<evidence type="ECO:0000256" key="2">
    <source>
        <dbReference type="ARBA" id="ARBA00004651"/>
    </source>
</evidence>
<dbReference type="GO" id="GO:0016036">
    <property type="term" value="P:cellular response to phosphate starvation"/>
    <property type="evidence" value="ECO:0007669"/>
    <property type="project" value="TreeGrafter"/>
</dbReference>
<dbReference type="CDD" id="cd00082">
    <property type="entry name" value="HisKA"/>
    <property type="match status" value="1"/>
</dbReference>
<dbReference type="InterPro" id="IPR057640">
    <property type="entry name" value="Cache_WalK"/>
</dbReference>
<reference evidence="18 19" key="1">
    <citation type="submission" date="2018-03" db="EMBL/GenBank/DDBJ databases">
        <title>Genomic Encyclopedia of Archaeal and Bacterial Type Strains, Phase II (KMG-II): from individual species to whole genera.</title>
        <authorList>
            <person name="Goeker M."/>
        </authorList>
    </citation>
    <scope>NUCLEOTIDE SEQUENCE [LARGE SCALE GENOMIC DNA]</scope>
    <source>
        <strain evidence="18 19">DSM 44946</strain>
    </source>
</reference>
<dbReference type="GO" id="GO:0005886">
    <property type="term" value="C:plasma membrane"/>
    <property type="evidence" value="ECO:0007669"/>
    <property type="project" value="UniProtKB-SubCell"/>
</dbReference>
<evidence type="ECO:0000259" key="16">
    <source>
        <dbReference type="PROSITE" id="PS50109"/>
    </source>
</evidence>
<feature type="transmembrane region" description="Helical" evidence="15">
    <location>
        <begin position="191"/>
        <end position="211"/>
    </location>
</feature>